<comment type="caution">
    <text evidence="1">The sequence shown here is derived from an EMBL/GenBank/DDBJ whole genome shotgun (WGS) entry which is preliminary data.</text>
</comment>
<gene>
    <name evidence="1" type="ORF">K9U37_13700</name>
</gene>
<organism evidence="1 2">
    <name type="scientific">Candidatus Mycolicibacterium alkanivorans</name>
    <dbReference type="NCBI Taxonomy" id="2954114"/>
    <lineage>
        <taxon>Bacteria</taxon>
        <taxon>Bacillati</taxon>
        <taxon>Actinomycetota</taxon>
        <taxon>Actinomycetes</taxon>
        <taxon>Mycobacteriales</taxon>
        <taxon>Mycobacteriaceae</taxon>
        <taxon>Mycolicibacterium</taxon>
    </lineage>
</organism>
<accession>A0ABS9YYH5</accession>
<name>A0ABS9YYH5_9MYCO</name>
<keyword evidence="1" id="KW-0560">Oxidoreductase</keyword>
<reference evidence="1" key="1">
    <citation type="journal article" date="2022" name="ISME J.">
        <title>Identification of active gaseous-alkane degraders at natural gas seeps.</title>
        <authorList>
            <person name="Farhan Ul Haque M."/>
            <person name="Hernandez M."/>
            <person name="Crombie A.T."/>
            <person name="Murrell J.C."/>
        </authorList>
    </citation>
    <scope>NUCLEOTIDE SEQUENCE</scope>
    <source>
        <strain evidence="1">ANDR5</strain>
    </source>
</reference>
<dbReference type="GO" id="GO:0051213">
    <property type="term" value="F:dioxygenase activity"/>
    <property type="evidence" value="ECO:0007669"/>
    <property type="project" value="UniProtKB-KW"/>
</dbReference>
<evidence type="ECO:0000313" key="2">
    <source>
        <dbReference type="Proteomes" id="UP001139068"/>
    </source>
</evidence>
<keyword evidence="1" id="KW-0223">Dioxygenase</keyword>
<keyword evidence="2" id="KW-1185">Reference proteome</keyword>
<dbReference type="SUPFAM" id="SSF53213">
    <property type="entry name" value="LigB-like"/>
    <property type="match status" value="1"/>
</dbReference>
<evidence type="ECO:0000313" key="1">
    <source>
        <dbReference type="EMBL" id="MCI4675874.1"/>
    </source>
</evidence>
<proteinExistence type="predicted"/>
<dbReference type="EMBL" id="JAIVFL010000001">
    <property type="protein sequence ID" value="MCI4675874.1"/>
    <property type="molecule type" value="Genomic_DNA"/>
</dbReference>
<protein>
    <submittedName>
        <fullName evidence="1">Extradiol ring-cleavage dioxygenase</fullName>
    </submittedName>
</protein>
<sequence length="356" mass="39949">MGEVLGIGLSHYPPLSGRDDDMAGLLRKALHDPGIPAAEKDPANWPELMRREWGSDEGRSAAAAHRASLVAGFERARNALDEFAPDVVLIWGDDQYENFREDIIPPFSVQAYDDMEIRPWAQADHSSDMVDRPNVWGEAADTTAFKVRGRRDVAKHLVSSLLERGIDAAYAYQPLHHPGLPHAFLNAILYLDYHRTGFDYPVLPFPINCYGRRVISYQGFASRVDDIRELDPPSPHPARMMAVGAAVGQIMADSPWRVALVASSSWSHAFLCDKTWRLRPDTATDRHLYERLAAGDVDAWRTVSLTDLEESGQQELLNWFPLLGAMEALGTPRPSWTEFIETDVFNSNKVFALYHP</sequence>
<dbReference type="Proteomes" id="UP001139068">
    <property type="component" value="Unassembled WGS sequence"/>
</dbReference>
<dbReference type="Gene3D" id="3.40.830.10">
    <property type="entry name" value="LigB-like"/>
    <property type="match status" value="1"/>
</dbReference>